<accession>A0AAV9Y0C4</accession>
<dbReference type="EMBL" id="JAWDEY010000035">
    <property type="protein sequence ID" value="KAK6588151.1"/>
    <property type="molecule type" value="Genomic_DNA"/>
</dbReference>
<organism evidence="3 4">
    <name type="scientific">Cryptosporidium xiaoi</name>
    <dbReference type="NCBI Taxonomy" id="659607"/>
    <lineage>
        <taxon>Eukaryota</taxon>
        <taxon>Sar</taxon>
        <taxon>Alveolata</taxon>
        <taxon>Apicomplexa</taxon>
        <taxon>Conoidasida</taxon>
        <taxon>Coccidia</taxon>
        <taxon>Eucoccidiorida</taxon>
        <taxon>Eimeriorina</taxon>
        <taxon>Cryptosporidiidae</taxon>
        <taxon>Cryptosporidium</taxon>
    </lineage>
</organism>
<keyword evidence="2" id="KW-0472">Membrane</keyword>
<dbReference type="PANTHER" id="PTHR11102">
    <property type="entry name" value="SEL-1-LIKE PROTEIN"/>
    <property type="match status" value="1"/>
</dbReference>
<dbReference type="AlphaFoldDB" id="A0AAV9Y0C4"/>
<comment type="similarity">
    <text evidence="1">Belongs to the sel-1 family.</text>
</comment>
<gene>
    <name evidence="3" type="ORF">RS030_71134</name>
</gene>
<sequence length="875" mass="100083">MSNKISFYVYISVYLLIVTGVGYNIGANGRELNKEVDEIINRECKLNLPNEYVDADELFLNSKCLLKVGDKYFIGDKYIKQDIEMAIAFWKVSADLGNPEAQFNMGLAYFIYPSLNRLECGFLYNDKSNIIGCDSLNFNSKDGIKKAIKYYKNALSRNGLFEDSYSHERKAYDKFTESIAYSNLYFYFSSLSGHKGAQLALGFRYENGLGLPNSCEAAFSNYLEVAKDCILEHRKEGVIKHEELIRLSIPDWDPIKKLYSESENRNRHDLALNLAESGNIFIQLAVAKRYLMGSDGFPQNFNKSYKYLRKLAERAKNLAGTVLDTASTSIYGEAIGLLGYMYALGLGNDNNERDLDAASEYFSISAFIYNDPGGHNGMGYIYFHGCKEFEQNFRLSFHHFNESAHHLFPDAQYNLASLYLTGMGTTQSYSEALLWYTRAYEQGHAPASYALAQLNFNGLGINRDCKVAIQFLKNIIHKSPFVTEIVKDINKISNSKNYKLYRNINGLKFFLTLKLALTGHEPSLANIPSLIEKEYKQNNFWGASKFGININSDKINNFSVNGSTEHTTSEFFSKQNKYLFSLDLNKIFDMQLVMYYLQIYLSYFMSYVFPYSLLNYLGIDIIDDYYTNTETNINGNESFNNLEYNEKRDDQIMVESDPWYLPQIFIELGISKDNLDSMIRYGDNSYYGRGSELRFVINNNNSDSHNLGNTERNIIPEIHLNNIPNYLVASDIYKIVSYFTLRSRHMIPSVSEACFNLGYMYQFGIGVKQNIKIAISYYKKMLEVGHIGRMSNGVGEFIIFLAKIHEFFISRTQFSTSLKRKDELKLLIMLIVALASLITAKLLLKVIYPVAVHIVNYLTNRCSTNSNDSTGNAYN</sequence>
<dbReference type="InterPro" id="IPR011990">
    <property type="entry name" value="TPR-like_helical_dom_sf"/>
</dbReference>
<evidence type="ECO:0000313" key="4">
    <source>
        <dbReference type="Proteomes" id="UP001311799"/>
    </source>
</evidence>
<reference evidence="3 4" key="1">
    <citation type="submission" date="2023-10" db="EMBL/GenBank/DDBJ databases">
        <title>Comparative genomics analysis reveals potential genetic determinants of host preference in Cryptosporidium xiaoi.</title>
        <authorList>
            <person name="Xiao L."/>
            <person name="Li J."/>
        </authorList>
    </citation>
    <scope>NUCLEOTIDE SEQUENCE [LARGE SCALE GENOMIC DNA]</scope>
    <source>
        <strain evidence="3 4">52996</strain>
    </source>
</reference>
<dbReference type="PANTHER" id="PTHR11102:SF147">
    <property type="entry name" value="SEL1L ADAPTOR SUBUNIT OF ERAD E3 UBIQUITIN LIGASE"/>
    <property type="match status" value="1"/>
</dbReference>
<dbReference type="Gene3D" id="1.25.40.10">
    <property type="entry name" value="Tetratricopeptide repeat domain"/>
    <property type="match status" value="3"/>
</dbReference>
<dbReference type="Proteomes" id="UP001311799">
    <property type="component" value="Unassembled WGS sequence"/>
</dbReference>
<feature type="transmembrane region" description="Helical" evidence="2">
    <location>
        <begin position="826"/>
        <end position="848"/>
    </location>
</feature>
<keyword evidence="4" id="KW-1185">Reference proteome</keyword>
<proteinExistence type="inferred from homology"/>
<name>A0AAV9Y0C4_9CRYT</name>
<protein>
    <submittedName>
        <fullName evidence="3">Sel protein</fullName>
    </submittedName>
</protein>
<dbReference type="Pfam" id="PF08238">
    <property type="entry name" value="Sel1"/>
    <property type="match status" value="9"/>
</dbReference>
<dbReference type="InterPro" id="IPR050767">
    <property type="entry name" value="Sel1_AlgK"/>
</dbReference>
<dbReference type="GO" id="GO:0036503">
    <property type="term" value="P:ERAD pathway"/>
    <property type="evidence" value="ECO:0007669"/>
    <property type="project" value="TreeGrafter"/>
</dbReference>
<keyword evidence="2" id="KW-0812">Transmembrane</keyword>
<dbReference type="InterPro" id="IPR006597">
    <property type="entry name" value="Sel1-like"/>
</dbReference>
<dbReference type="SUPFAM" id="SSF81901">
    <property type="entry name" value="HCP-like"/>
    <property type="match status" value="3"/>
</dbReference>
<evidence type="ECO:0000256" key="1">
    <source>
        <dbReference type="ARBA" id="ARBA00038101"/>
    </source>
</evidence>
<feature type="transmembrane region" description="Helical" evidence="2">
    <location>
        <begin position="593"/>
        <end position="614"/>
    </location>
</feature>
<comment type="caution">
    <text evidence="3">The sequence shown here is derived from an EMBL/GenBank/DDBJ whole genome shotgun (WGS) entry which is preliminary data.</text>
</comment>
<feature type="transmembrane region" description="Helical" evidence="2">
    <location>
        <begin position="7"/>
        <end position="26"/>
    </location>
</feature>
<dbReference type="SMART" id="SM00671">
    <property type="entry name" value="SEL1"/>
    <property type="match status" value="8"/>
</dbReference>
<dbReference type="GO" id="GO:0005789">
    <property type="term" value="C:endoplasmic reticulum membrane"/>
    <property type="evidence" value="ECO:0007669"/>
    <property type="project" value="TreeGrafter"/>
</dbReference>
<keyword evidence="2" id="KW-1133">Transmembrane helix</keyword>
<evidence type="ECO:0000313" key="3">
    <source>
        <dbReference type="EMBL" id="KAK6588151.1"/>
    </source>
</evidence>
<evidence type="ECO:0000256" key="2">
    <source>
        <dbReference type="SAM" id="Phobius"/>
    </source>
</evidence>